<feature type="compositionally biased region" description="Acidic residues" evidence="1">
    <location>
        <begin position="307"/>
        <end position="322"/>
    </location>
</feature>
<dbReference type="OrthoDB" id="20844at2759"/>
<evidence type="ECO:0000313" key="2">
    <source>
        <dbReference type="EMBL" id="KAI3433555.1"/>
    </source>
</evidence>
<comment type="caution">
    <text evidence="2">The sequence shown here is derived from an EMBL/GenBank/DDBJ whole genome shotgun (WGS) entry which is preliminary data.</text>
</comment>
<reference evidence="2" key="2">
    <citation type="submission" date="2020-11" db="EMBL/GenBank/DDBJ databases">
        <authorList>
            <person name="Cecchin M."/>
            <person name="Marcolungo L."/>
            <person name="Rossato M."/>
            <person name="Girolomoni L."/>
            <person name="Cosentino E."/>
            <person name="Cuine S."/>
            <person name="Li-Beisson Y."/>
            <person name="Delledonne M."/>
            <person name="Ballottari M."/>
        </authorList>
    </citation>
    <scope>NUCLEOTIDE SEQUENCE</scope>
    <source>
        <strain evidence="2">211/11P</strain>
        <tissue evidence="2">Whole cell</tissue>
    </source>
</reference>
<dbReference type="GO" id="GO:1990269">
    <property type="term" value="F:RNA polymerase II C-terminal domain phosphoserine binding"/>
    <property type="evidence" value="ECO:0007669"/>
    <property type="project" value="TreeGrafter"/>
</dbReference>
<feature type="compositionally biased region" description="Low complexity" evidence="1">
    <location>
        <begin position="353"/>
        <end position="365"/>
    </location>
</feature>
<name>A0A9D4TTV0_CHLVU</name>
<protein>
    <submittedName>
        <fullName evidence="2">Uncharacterized protein</fullName>
    </submittedName>
</protein>
<dbReference type="Proteomes" id="UP001055712">
    <property type="component" value="Unassembled WGS sequence"/>
</dbReference>
<evidence type="ECO:0000256" key="1">
    <source>
        <dbReference type="SAM" id="MobiDB-lite"/>
    </source>
</evidence>
<feature type="region of interest" description="Disordered" evidence="1">
    <location>
        <begin position="1"/>
        <end position="89"/>
    </location>
</feature>
<accession>A0A9D4TTV0</accession>
<feature type="region of interest" description="Disordered" evidence="1">
    <location>
        <begin position="239"/>
        <end position="340"/>
    </location>
</feature>
<dbReference type="GO" id="GO:0032968">
    <property type="term" value="P:positive regulation of transcription elongation by RNA polymerase II"/>
    <property type="evidence" value="ECO:0007669"/>
    <property type="project" value="TreeGrafter"/>
</dbReference>
<dbReference type="AlphaFoldDB" id="A0A9D4TTV0"/>
<feature type="compositionally biased region" description="Acidic residues" evidence="1">
    <location>
        <begin position="373"/>
        <end position="392"/>
    </location>
</feature>
<feature type="compositionally biased region" description="Low complexity" evidence="1">
    <location>
        <begin position="31"/>
        <end position="42"/>
    </location>
</feature>
<organism evidence="2 3">
    <name type="scientific">Chlorella vulgaris</name>
    <name type="common">Green alga</name>
    <dbReference type="NCBI Taxonomy" id="3077"/>
    <lineage>
        <taxon>Eukaryota</taxon>
        <taxon>Viridiplantae</taxon>
        <taxon>Chlorophyta</taxon>
        <taxon>core chlorophytes</taxon>
        <taxon>Trebouxiophyceae</taxon>
        <taxon>Chlorellales</taxon>
        <taxon>Chlorellaceae</taxon>
        <taxon>Chlorella clade</taxon>
        <taxon>Chlorella</taxon>
    </lineage>
</organism>
<gene>
    <name evidence="2" type="ORF">D9Q98_003366</name>
</gene>
<dbReference type="GO" id="GO:0016593">
    <property type="term" value="C:Cdc73/Paf1 complex"/>
    <property type="evidence" value="ECO:0007669"/>
    <property type="project" value="InterPro"/>
</dbReference>
<dbReference type="EMBL" id="SIDB01000004">
    <property type="protein sequence ID" value="KAI3433555.1"/>
    <property type="molecule type" value="Genomic_DNA"/>
</dbReference>
<dbReference type="Pfam" id="PF04004">
    <property type="entry name" value="Leo1"/>
    <property type="match status" value="1"/>
</dbReference>
<proteinExistence type="predicted"/>
<feature type="region of interest" description="Disordered" evidence="1">
    <location>
        <begin position="353"/>
        <end position="449"/>
    </location>
</feature>
<feature type="compositionally biased region" description="Basic and acidic residues" evidence="1">
    <location>
        <begin position="256"/>
        <end position="283"/>
    </location>
</feature>
<dbReference type="PANTHER" id="PTHR23146">
    <property type="entry name" value="LEO1 PROTEIN"/>
    <property type="match status" value="1"/>
</dbReference>
<dbReference type="GO" id="GO:0006368">
    <property type="term" value="P:transcription elongation by RNA polymerase II"/>
    <property type="evidence" value="ECO:0007669"/>
    <property type="project" value="InterPro"/>
</dbReference>
<dbReference type="PANTHER" id="PTHR23146:SF0">
    <property type="entry name" value="RNA POLYMERASE-ASSOCIATED PROTEIN LEO1"/>
    <property type="match status" value="1"/>
</dbReference>
<dbReference type="InterPro" id="IPR007149">
    <property type="entry name" value="Leo1"/>
</dbReference>
<reference evidence="2" key="1">
    <citation type="journal article" date="2019" name="Plant J.">
        <title>Chlorella vulgaris genome assembly and annotation reveals the molecular basis for metabolic acclimation to high light conditions.</title>
        <authorList>
            <person name="Cecchin M."/>
            <person name="Marcolungo L."/>
            <person name="Rossato M."/>
            <person name="Girolomoni L."/>
            <person name="Cosentino E."/>
            <person name="Cuine S."/>
            <person name="Li-Beisson Y."/>
            <person name="Delledonne M."/>
            <person name="Ballottari M."/>
        </authorList>
    </citation>
    <scope>NUCLEOTIDE SEQUENCE</scope>
    <source>
        <strain evidence="2">211/11P</strain>
    </source>
</reference>
<keyword evidence="3" id="KW-1185">Reference proteome</keyword>
<evidence type="ECO:0000313" key="3">
    <source>
        <dbReference type="Proteomes" id="UP001055712"/>
    </source>
</evidence>
<sequence length="449" mass="50073">MADDQVNLLFGSDSEDEAPAARETQTGGDEPPQAQPSAPATAVDLFGSSDEDDEGAGAGHKVTRVLGEDDDEQYPADRSPSPRAPRAAPVVVELETRDVQPQDSLRLVKLPNILGVEARPFDPDTFDAGAEVEVDERGFKRVRLSDQNCIRWRWTTDEEGNQVRESNARFVRWSDGSLQLVLGDEVLDVKEIDTSNEHSYMCVRLPNLIQGQGQLTRKMVFQPASLQSNLHKQLRAAADKHHVKTQRVRATTTLVDPKKLKADQERAEAERNRGREKLAEKQTKTMRKFGMPPMSRARLPQQLNADYLEEDEMDEEEDDEGLATDQRDQQRQRMLGRGRAAYGEADEDALAARLAAAKSGAPAPSGKRRHIEEEEEDEEEEGEEEEEEEEGAEEMKDFIVDEEEDEGAGQGGGRPLSRPAAEEGPSQKQKQLPAVKQRRQVVLSDSEED</sequence>
<feature type="compositionally biased region" description="Low complexity" evidence="1">
    <location>
        <begin position="78"/>
        <end position="89"/>
    </location>
</feature>